<dbReference type="Gene3D" id="1.10.443.10">
    <property type="entry name" value="Intergrase catalytic core"/>
    <property type="match status" value="1"/>
</dbReference>
<dbReference type="InterPro" id="IPR050090">
    <property type="entry name" value="Tyrosine_recombinase_XerCD"/>
</dbReference>
<dbReference type="KEGG" id="lch:Lcho_0777"/>
<accession>B1Y173</accession>
<reference evidence="4 5" key="1">
    <citation type="submission" date="2008-03" db="EMBL/GenBank/DDBJ databases">
        <title>Complete sequence of Leptothrix cholodnii SP-6.</title>
        <authorList>
            <consortium name="US DOE Joint Genome Institute"/>
            <person name="Copeland A."/>
            <person name="Lucas S."/>
            <person name="Lapidus A."/>
            <person name="Glavina del Rio T."/>
            <person name="Dalin E."/>
            <person name="Tice H."/>
            <person name="Bruce D."/>
            <person name="Goodwin L."/>
            <person name="Pitluck S."/>
            <person name="Chertkov O."/>
            <person name="Brettin T."/>
            <person name="Detter J.C."/>
            <person name="Han C."/>
            <person name="Kuske C.R."/>
            <person name="Schmutz J."/>
            <person name="Larimer F."/>
            <person name="Land M."/>
            <person name="Hauser L."/>
            <person name="Kyrpides N."/>
            <person name="Lykidis A."/>
            <person name="Emerson D."/>
            <person name="Richardson P."/>
        </authorList>
    </citation>
    <scope>NUCLEOTIDE SEQUENCE [LARGE SCALE GENOMIC DNA]</scope>
    <source>
        <strain evidence="5">ATCC 51168 / LMG 8142 / SP-6</strain>
    </source>
</reference>
<gene>
    <name evidence="4" type="ordered locus">Lcho_0777</name>
</gene>
<keyword evidence="5" id="KW-1185">Reference proteome</keyword>
<dbReference type="PANTHER" id="PTHR30349">
    <property type="entry name" value="PHAGE INTEGRASE-RELATED"/>
    <property type="match status" value="1"/>
</dbReference>
<dbReference type="OrthoDB" id="8912821at2"/>
<name>B1Y173_LEPCP</name>
<dbReference type="GO" id="GO:0006310">
    <property type="term" value="P:DNA recombination"/>
    <property type="evidence" value="ECO:0007669"/>
    <property type="project" value="UniProtKB-KW"/>
</dbReference>
<dbReference type="InterPro" id="IPR013762">
    <property type="entry name" value="Integrase-like_cat_sf"/>
</dbReference>
<dbReference type="STRING" id="395495.Lcho_0777"/>
<dbReference type="PROSITE" id="PS51898">
    <property type="entry name" value="TYR_RECOMBINASE"/>
    <property type="match status" value="1"/>
</dbReference>
<dbReference type="AlphaFoldDB" id="B1Y173"/>
<evidence type="ECO:0000256" key="2">
    <source>
        <dbReference type="ARBA" id="ARBA00023172"/>
    </source>
</evidence>
<proteinExistence type="predicted"/>
<dbReference type="GO" id="GO:0015074">
    <property type="term" value="P:DNA integration"/>
    <property type="evidence" value="ECO:0007669"/>
    <property type="project" value="UniProtKB-KW"/>
</dbReference>
<dbReference type="SUPFAM" id="SSF56349">
    <property type="entry name" value="DNA breaking-rejoining enzymes"/>
    <property type="match status" value="1"/>
</dbReference>
<keyword evidence="2" id="KW-0233">DNA recombination</keyword>
<dbReference type="Proteomes" id="UP000001693">
    <property type="component" value="Chromosome"/>
</dbReference>
<sequence length="425" mass="46150">MAISQLEIAMDLIHSMHPLARAWLLDGPLSSFVDAFQALLERGRYAEGSSVAALRGWSHFAHWMTKCQLSAEQIDEALVGQFLDSHLPRCDCHPAALRTRGDVSASLGHLLALLREQHVIVELPGPSGPVAEELTRYNVHMRDARGLAIGTRGDRLACISLLLQCKVAGKAIAIGALQPEDVRGFMATELTRVSSASHASAVTAALRAYFRYRGTCGDAVNGLLGAISSPVRWSQASLPRALTAEEVQRLEAHCAQAKRAPLRLLAMVRLALDLGLRVGEIAKLEITDFDWRAGTVTLKRTKSQRQDVLPLPAVTGQALSEYMRHERPATTLPSLFVRRVAPHDRPIGVDTVSQAIGRALRGAGISRSCHSLRHTLACRLVNSGSSIKEVADVLRHRSLDTSLIYAKLDLQLLAEVALPWPGSAS</sequence>
<dbReference type="InterPro" id="IPR011010">
    <property type="entry name" value="DNA_brk_join_enz"/>
</dbReference>
<evidence type="ECO:0000313" key="5">
    <source>
        <dbReference type="Proteomes" id="UP000001693"/>
    </source>
</evidence>
<organism evidence="4 5">
    <name type="scientific">Leptothrix cholodnii (strain ATCC 51168 / LMG 8142 / SP-6)</name>
    <name type="common">Leptothrix discophora (strain SP-6)</name>
    <dbReference type="NCBI Taxonomy" id="395495"/>
    <lineage>
        <taxon>Bacteria</taxon>
        <taxon>Pseudomonadati</taxon>
        <taxon>Pseudomonadota</taxon>
        <taxon>Betaproteobacteria</taxon>
        <taxon>Burkholderiales</taxon>
        <taxon>Sphaerotilaceae</taxon>
        <taxon>Leptothrix</taxon>
    </lineage>
</organism>
<dbReference type="InterPro" id="IPR002104">
    <property type="entry name" value="Integrase_catalytic"/>
</dbReference>
<dbReference type="eggNOG" id="COG0582">
    <property type="taxonomic scope" value="Bacteria"/>
</dbReference>
<dbReference type="EMBL" id="CP001013">
    <property type="protein sequence ID" value="ACB33050.1"/>
    <property type="molecule type" value="Genomic_DNA"/>
</dbReference>
<keyword evidence="1" id="KW-0229">DNA integration</keyword>
<dbReference type="PANTHER" id="PTHR30349:SF90">
    <property type="entry name" value="TYROSINE RECOMBINASE XERD"/>
    <property type="match status" value="1"/>
</dbReference>
<dbReference type="GO" id="GO:0003677">
    <property type="term" value="F:DNA binding"/>
    <property type="evidence" value="ECO:0007669"/>
    <property type="project" value="InterPro"/>
</dbReference>
<dbReference type="Pfam" id="PF00589">
    <property type="entry name" value="Phage_integrase"/>
    <property type="match status" value="1"/>
</dbReference>
<evidence type="ECO:0000313" key="4">
    <source>
        <dbReference type="EMBL" id="ACB33050.1"/>
    </source>
</evidence>
<dbReference type="HOGENOM" id="CLU_027562_23_3_4"/>
<evidence type="ECO:0000256" key="1">
    <source>
        <dbReference type="ARBA" id="ARBA00022908"/>
    </source>
</evidence>
<feature type="domain" description="Tyr recombinase" evidence="3">
    <location>
        <begin position="237"/>
        <end position="418"/>
    </location>
</feature>
<evidence type="ECO:0000259" key="3">
    <source>
        <dbReference type="PROSITE" id="PS51898"/>
    </source>
</evidence>
<protein>
    <submittedName>
        <fullName evidence="4">Integrase family protein</fullName>
    </submittedName>
</protein>